<evidence type="ECO:0000256" key="1">
    <source>
        <dbReference type="ARBA" id="ARBA00004123"/>
    </source>
</evidence>
<dbReference type="PANTHER" id="PTHR22652:SF0">
    <property type="entry name" value="NUCLEOPORIN NUP43"/>
    <property type="match status" value="1"/>
</dbReference>
<keyword evidence="3" id="KW-0677">Repeat</keyword>
<keyword evidence="2 5" id="KW-0853">WD repeat</keyword>
<accession>A0AAN9TG56</accession>
<name>A0AAN9TG56_9HEMI</name>
<dbReference type="EMBL" id="JBBCAQ010000027">
    <property type="protein sequence ID" value="KAK7586061.1"/>
    <property type="molecule type" value="Genomic_DNA"/>
</dbReference>
<sequence>MVNNVYGTFVSQKISKIRWKPSNACDSFLTGSWDDEENKIVLWRYTKTDSEDALVKPRAQCSVFHDGDVTELKFMDSSIFAVSSTTGCIKLYSIFQEDEKSQFKLLNSWKKVHSFSTGDLCPSTDITFFEDYIVSVGEDGRIVLISVKDNEPYRIIDNADSCSIRCVSINKMNEILTGNSRGQMKVWDLRSFSHSPETCFTLSGGQAGFTRVTYHPTQTHIKLAGGEDGTITIWDLRNNKFAVNSLNAHSQTVSELMFHPERPEHLFSCSTNGQLWHWDSSKLSHTTISQFAGESSDLLEDTGCPWMSRNVKNRITVYSLIQNLHLPINSLDILQNSVVCGCDNEAMYLIKDFTVS</sequence>
<dbReference type="SMART" id="SM00320">
    <property type="entry name" value="WD40"/>
    <property type="match status" value="5"/>
</dbReference>
<dbReference type="Proteomes" id="UP001367676">
    <property type="component" value="Unassembled WGS sequence"/>
</dbReference>
<dbReference type="AlphaFoldDB" id="A0AAN9TG56"/>
<protein>
    <recommendedName>
        <fullName evidence="6">EIPR1-like beta-propeller domain-containing protein</fullName>
    </recommendedName>
</protein>
<feature type="repeat" description="WD" evidence="5">
    <location>
        <begin position="246"/>
        <end position="279"/>
    </location>
</feature>
<keyword evidence="4" id="KW-0539">Nucleus</keyword>
<dbReference type="SUPFAM" id="SSF50978">
    <property type="entry name" value="WD40 repeat-like"/>
    <property type="match status" value="1"/>
</dbReference>
<evidence type="ECO:0000256" key="3">
    <source>
        <dbReference type="ARBA" id="ARBA00022737"/>
    </source>
</evidence>
<feature type="repeat" description="WD" evidence="5">
    <location>
        <begin position="202"/>
        <end position="244"/>
    </location>
</feature>
<evidence type="ECO:0000313" key="8">
    <source>
        <dbReference type="Proteomes" id="UP001367676"/>
    </source>
</evidence>
<evidence type="ECO:0000256" key="4">
    <source>
        <dbReference type="ARBA" id="ARBA00023242"/>
    </source>
</evidence>
<dbReference type="PANTHER" id="PTHR22652">
    <property type="entry name" value="NUCLEOPORIN NUP43"/>
    <property type="match status" value="1"/>
</dbReference>
<dbReference type="InterPro" id="IPR036322">
    <property type="entry name" value="WD40_repeat_dom_sf"/>
</dbReference>
<evidence type="ECO:0000256" key="2">
    <source>
        <dbReference type="ARBA" id="ARBA00022574"/>
    </source>
</evidence>
<dbReference type="GO" id="GO:0031080">
    <property type="term" value="C:nuclear pore outer ring"/>
    <property type="evidence" value="ECO:0007669"/>
    <property type="project" value="TreeGrafter"/>
</dbReference>
<gene>
    <name evidence="7" type="ORF">V9T40_003937</name>
</gene>
<comment type="subcellular location">
    <subcellularLocation>
        <location evidence="1">Nucleus</location>
    </subcellularLocation>
</comment>
<proteinExistence type="predicted"/>
<dbReference type="PROSITE" id="PS50082">
    <property type="entry name" value="WD_REPEATS_2"/>
    <property type="match status" value="2"/>
</dbReference>
<evidence type="ECO:0000256" key="5">
    <source>
        <dbReference type="PROSITE-ProRule" id="PRU00221"/>
    </source>
</evidence>
<comment type="caution">
    <text evidence="7">The sequence shown here is derived from an EMBL/GenBank/DDBJ whole genome shotgun (WGS) entry which is preliminary data.</text>
</comment>
<keyword evidence="8" id="KW-1185">Reference proteome</keyword>
<evidence type="ECO:0000259" key="6">
    <source>
        <dbReference type="Pfam" id="PF23609"/>
    </source>
</evidence>
<dbReference type="Gene3D" id="2.130.10.10">
    <property type="entry name" value="YVTN repeat-like/Quinoprotein amine dehydrogenase"/>
    <property type="match status" value="1"/>
</dbReference>
<feature type="domain" description="EIPR1-like beta-propeller" evidence="6">
    <location>
        <begin position="14"/>
        <end position="276"/>
    </location>
</feature>
<dbReference type="InterPro" id="IPR059104">
    <property type="entry name" value="Beta-prop_EIPR1-like"/>
</dbReference>
<dbReference type="InterPro" id="IPR015943">
    <property type="entry name" value="WD40/YVTN_repeat-like_dom_sf"/>
</dbReference>
<evidence type="ECO:0000313" key="7">
    <source>
        <dbReference type="EMBL" id="KAK7586061.1"/>
    </source>
</evidence>
<dbReference type="Pfam" id="PF23609">
    <property type="entry name" value="Beta-prop_EIPR1"/>
    <property type="match status" value="1"/>
</dbReference>
<dbReference type="InterPro" id="IPR001680">
    <property type="entry name" value="WD40_rpt"/>
</dbReference>
<reference evidence="7 8" key="1">
    <citation type="submission" date="2024-03" db="EMBL/GenBank/DDBJ databases">
        <title>Adaptation during the transition from Ophiocordyceps entomopathogen to insect associate is accompanied by gene loss and intensified selection.</title>
        <authorList>
            <person name="Ward C.M."/>
            <person name="Onetto C.A."/>
            <person name="Borneman A.R."/>
        </authorList>
    </citation>
    <scope>NUCLEOTIDE SEQUENCE [LARGE SCALE GENOMIC DNA]</scope>
    <source>
        <strain evidence="7">AWRI1</strain>
        <tissue evidence="7">Single Adult Female</tissue>
    </source>
</reference>
<organism evidence="7 8">
    <name type="scientific">Parthenolecanium corni</name>
    <dbReference type="NCBI Taxonomy" id="536013"/>
    <lineage>
        <taxon>Eukaryota</taxon>
        <taxon>Metazoa</taxon>
        <taxon>Ecdysozoa</taxon>
        <taxon>Arthropoda</taxon>
        <taxon>Hexapoda</taxon>
        <taxon>Insecta</taxon>
        <taxon>Pterygota</taxon>
        <taxon>Neoptera</taxon>
        <taxon>Paraneoptera</taxon>
        <taxon>Hemiptera</taxon>
        <taxon>Sternorrhyncha</taxon>
        <taxon>Coccoidea</taxon>
        <taxon>Coccidae</taxon>
        <taxon>Parthenolecanium</taxon>
    </lineage>
</organism>